<evidence type="ECO:0000313" key="2">
    <source>
        <dbReference type="EMBL" id="KAH7138469.1"/>
    </source>
</evidence>
<dbReference type="OrthoDB" id="497927at2759"/>
<dbReference type="AlphaFoldDB" id="A0A9P9J1Z9"/>
<gene>
    <name evidence="2" type="ORF">B0J11DRAFT_16222</name>
</gene>
<keyword evidence="3" id="KW-1185">Reference proteome</keyword>
<proteinExistence type="predicted"/>
<reference evidence="2" key="1">
    <citation type="journal article" date="2021" name="Nat. Commun.">
        <title>Genetic determinants of endophytism in the Arabidopsis root mycobiome.</title>
        <authorList>
            <person name="Mesny F."/>
            <person name="Miyauchi S."/>
            <person name="Thiergart T."/>
            <person name="Pickel B."/>
            <person name="Atanasova L."/>
            <person name="Karlsson M."/>
            <person name="Huettel B."/>
            <person name="Barry K.W."/>
            <person name="Haridas S."/>
            <person name="Chen C."/>
            <person name="Bauer D."/>
            <person name="Andreopoulos W."/>
            <person name="Pangilinan J."/>
            <person name="LaButti K."/>
            <person name="Riley R."/>
            <person name="Lipzen A."/>
            <person name="Clum A."/>
            <person name="Drula E."/>
            <person name="Henrissat B."/>
            <person name="Kohler A."/>
            <person name="Grigoriev I.V."/>
            <person name="Martin F.M."/>
            <person name="Hacquard S."/>
        </authorList>
    </citation>
    <scope>NUCLEOTIDE SEQUENCE</scope>
    <source>
        <strain evidence="2">MPI-CAGE-CH-0243</strain>
    </source>
</reference>
<dbReference type="PANTHER" id="PTHR47098">
    <property type="entry name" value="PROTEIN MAK32"/>
    <property type="match status" value="1"/>
</dbReference>
<dbReference type="Pfam" id="PF00294">
    <property type="entry name" value="PfkB"/>
    <property type="match status" value="1"/>
</dbReference>
<feature type="domain" description="Carbohydrate kinase PfkB" evidence="1">
    <location>
        <begin position="146"/>
        <end position="308"/>
    </location>
</feature>
<evidence type="ECO:0000259" key="1">
    <source>
        <dbReference type="Pfam" id="PF00294"/>
    </source>
</evidence>
<organism evidence="2 3">
    <name type="scientific">Dendryphion nanum</name>
    <dbReference type="NCBI Taxonomy" id="256645"/>
    <lineage>
        <taxon>Eukaryota</taxon>
        <taxon>Fungi</taxon>
        <taxon>Dikarya</taxon>
        <taxon>Ascomycota</taxon>
        <taxon>Pezizomycotina</taxon>
        <taxon>Dothideomycetes</taxon>
        <taxon>Pleosporomycetidae</taxon>
        <taxon>Pleosporales</taxon>
        <taxon>Torulaceae</taxon>
        <taxon>Dendryphion</taxon>
    </lineage>
</organism>
<sequence>MASAAPDVLGVSLGMVIIDEIRIPNKESLIDIIGGSGTFVTLGQRIFANNPLTVGCLVVAGEDFPKDIESGLQKLGVKLVLKRKEGENSSRGLLKYKDDTFGAKSFTYTCGPLRASPKDLEGTTLLGAKAVHFFATPEEILVQVPELVRLREQRGTVQRPLVVWEPLPASCKVENMQKFVDACKLVDVFSPNHLEMVSLFTDNPATGLSGGDLEGYGEQLLKSPIGPTGDGILIVRSGEYGSLSMSSSSRAKWLPPFYEVGSSKVVDPTGAGNTFLGGYIFGWHATHSQNEAIYHGHVAASYALEQIGLPILDKEGDQELWNGVAAMDRLAEYKARLREREVKSICFI</sequence>
<dbReference type="PANTHER" id="PTHR47098:SF1">
    <property type="entry name" value="PFKB FAMILY CARBOHYDRATE KINASE SUPERFAMILY (AFU_ORTHOLOGUE AFUA_4G09500)"/>
    <property type="match status" value="1"/>
</dbReference>
<dbReference type="EMBL" id="JAGMWT010000001">
    <property type="protein sequence ID" value="KAH7138469.1"/>
    <property type="molecule type" value="Genomic_DNA"/>
</dbReference>
<dbReference type="InterPro" id="IPR011611">
    <property type="entry name" value="PfkB_dom"/>
</dbReference>
<dbReference type="Gene3D" id="3.40.1190.20">
    <property type="match status" value="1"/>
</dbReference>
<protein>
    <submittedName>
        <fullName evidence="2">Ribokinase-like protein</fullName>
    </submittedName>
</protein>
<accession>A0A9P9J1Z9</accession>
<name>A0A9P9J1Z9_9PLEO</name>
<comment type="caution">
    <text evidence="2">The sequence shown here is derived from an EMBL/GenBank/DDBJ whole genome shotgun (WGS) entry which is preliminary data.</text>
</comment>
<dbReference type="SUPFAM" id="SSF53613">
    <property type="entry name" value="Ribokinase-like"/>
    <property type="match status" value="1"/>
</dbReference>
<dbReference type="Proteomes" id="UP000700596">
    <property type="component" value="Unassembled WGS sequence"/>
</dbReference>
<evidence type="ECO:0000313" key="3">
    <source>
        <dbReference type="Proteomes" id="UP000700596"/>
    </source>
</evidence>
<dbReference type="InterPro" id="IPR029056">
    <property type="entry name" value="Ribokinase-like"/>
</dbReference>